<proteinExistence type="predicted"/>
<name>A0A084JDE9_9CLOT</name>
<dbReference type="InterPro" id="IPR036390">
    <property type="entry name" value="WH_DNA-bd_sf"/>
</dbReference>
<dbReference type="PROSITE" id="PS00042">
    <property type="entry name" value="HTH_CRP_1"/>
    <property type="match status" value="1"/>
</dbReference>
<dbReference type="PANTHER" id="PTHR24567">
    <property type="entry name" value="CRP FAMILY TRANSCRIPTIONAL REGULATORY PROTEIN"/>
    <property type="match status" value="1"/>
</dbReference>
<dbReference type="GO" id="GO:0003700">
    <property type="term" value="F:DNA-binding transcription factor activity"/>
    <property type="evidence" value="ECO:0007669"/>
    <property type="project" value="InterPro"/>
</dbReference>
<evidence type="ECO:0000256" key="2">
    <source>
        <dbReference type="ARBA" id="ARBA00023125"/>
    </source>
</evidence>
<dbReference type="CDD" id="cd00038">
    <property type="entry name" value="CAP_ED"/>
    <property type="match status" value="1"/>
</dbReference>
<dbReference type="PANTHER" id="PTHR24567:SF26">
    <property type="entry name" value="REGULATORY PROTEIN YEIL"/>
    <property type="match status" value="1"/>
</dbReference>
<dbReference type="InterPro" id="IPR018490">
    <property type="entry name" value="cNMP-bd_dom_sf"/>
</dbReference>
<sequence>MYEEYFKHIPQEKMRTFFLEELAPLGIIKHYKKNEHIDYFPGGKLSIVTEGKVKVCIYTKNGLEKILFFLIPGEIYGEESLFQHSHIGITPVTLEDTSISFIDNETLYNYLNDNPKNYEYFLQSILRKYQISLFQMGDLLKRSPRAQICSALCRIVAQTINNYSKCNAPIELSLPLTHEGLGNLIGCSRVTVTRVLNELKSQGILASTSKKIVILDFERLKKYCD</sequence>
<dbReference type="InterPro" id="IPR000595">
    <property type="entry name" value="cNMP-bd_dom"/>
</dbReference>
<dbReference type="PROSITE" id="PS50042">
    <property type="entry name" value="CNMP_BINDING_3"/>
    <property type="match status" value="1"/>
</dbReference>
<dbReference type="eggNOG" id="COG0664">
    <property type="taxonomic scope" value="Bacteria"/>
</dbReference>
<keyword evidence="3" id="KW-0804">Transcription</keyword>
<dbReference type="RefSeq" id="WP_035131626.1">
    <property type="nucleotide sequence ID" value="NZ_JPMD01000015.1"/>
</dbReference>
<dbReference type="EMBL" id="JPMD01000015">
    <property type="protein sequence ID" value="KEZ86983.1"/>
    <property type="molecule type" value="Genomic_DNA"/>
</dbReference>
<evidence type="ECO:0008006" key="8">
    <source>
        <dbReference type="Google" id="ProtNLM"/>
    </source>
</evidence>
<dbReference type="SMART" id="SM00419">
    <property type="entry name" value="HTH_CRP"/>
    <property type="match status" value="1"/>
</dbReference>
<evidence type="ECO:0000256" key="3">
    <source>
        <dbReference type="ARBA" id="ARBA00023163"/>
    </source>
</evidence>
<dbReference type="AlphaFoldDB" id="A0A084JDE9"/>
<dbReference type="Proteomes" id="UP000028542">
    <property type="component" value="Unassembled WGS sequence"/>
</dbReference>
<evidence type="ECO:0000313" key="7">
    <source>
        <dbReference type="Proteomes" id="UP000028542"/>
    </source>
</evidence>
<dbReference type="STRING" id="318464.IO99_06950"/>
<dbReference type="SUPFAM" id="SSF46785">
    <property type="entry name" value="Winged helix' DNA-binding domain"/>
    <property type="match status" value="1"/>
</dbReference>
<dbReference type="SMART" id="SM00100">
    <property type="entry name" value="cNMP"/>
    <property type="match status" value="1"/>
</dbReference>
<accession>A0A084JDE9</accession>
<evidence type="ECO:0000259" key="5">
    <source>
        <dbReference type="PROSITE" id="PS51063"/>
    </source>
</evidence>
<evidence type="ECO:0000256" key="1">
    <source>
        <dbReference type="ARBA" id="ARBA00023015"/>
    </source>
</evidence>
<dbReference type="GO" id="GO:0005829">
    <property type="term" value="C:cytosol"/>
    <property type="evidence" value="ECO:0007669"/>
    <property type="project" value="TreeGrafter"/>
</dbReference>
<dbReference type="InterPro" id="IPR050397">
    <property type="entry name" value="Env_Response_Regulators"/>
</dbReference>
<comment type="caution">
    <text evidence="6">The sequence shown here is derived from an EMBL/GenBank/DDBJ whole genome shotgun (WGS) entry which is preliminary data.</text>
</comment>
<keyword evidence="7" id="KW-1185">Reference proteome</keyword>
<dbReference type="SUPFAM" id="SSF51206">
    <property type="entry name" value="cAMP-binding domain-like"/>
    <property type="match status" value="1"/>
</dbReference>
<keyword evidence="2" id="KW-0238">DNA-binding</keyword>
<dbReference type="PRINTS" id="PR00034">
    <property type="entry name" value="HTHCRP"/>
</dbReference>
<dbReference type="Gene3D" id="2.60.120.10">
    <property type="entry name" value="Jelly Rolls"/>
    <property type="match status" value="1"/>
</dbReference>
<organism evidence="6 7">
    <name type="scientific">Clostridium sulfidigenes</name>
    <dbReference type="NCBI Taxonomy" id="318464"/>
    <lineage>
        <taxon>Bacteria</taxon>
        <taxon>Bacillati</taxon>
        <taxon>Bacillota</taxon>
        <taxon>Clostridia</taxon>
        <taxon>Eubacteriales</taxon>
        <taxon>Clostridiaceae</taxon>
        <taxon>Clostridium</taxon>
    </lineage>
</organism>
<dbReference type="InterPro" id="IPR014710">
    <property type="entry name" value="RmlC-like_jellyroll"/>
</dbReference>
<keyword evidence="1" id="KW-0805">Transcription regulation</keyword>
<protein>
    <recommendedName>
        <fullName evidence="8">Crp/Fnr family transcriptional regulator</fullName>
    </recommendedName>
</protein>
<evidence type="ECO:0000313" key="6">
    <source>
        <dbReference type="EMBL" id="KEZ86983.1"/>
    </source>
</evidence>
<dbReference type="PROSITE" id="PS51063">
    <property type="entry name" value="HTH_CRP_2"/>
    <property type="match status" value="1"/>
</dbReference>
<dbReference type="InterPro" id="IPR012318">
    <property type="entry name" value="HTH_CRP"/>
</dbReference>
<dbReference type="InterPro" id="IPR018335">
    <property type="entry name" value="Tscrpt_reg_HTH_Crp-type_CS"/>
</dbReference>
<feature type="domain" description="HTH crp-type" evidence="5">
    <location>
        <begin position="142"/>
        <end position="218"/>
    </location>
</feature>
<dbReference type="GO" id="GO:0003677">
    <property type="term" value="F:DNA binding"/>
    <property type="evidence" value="ECO:0007669"/>
    <property type="project" value="UniProtKB-KW"/>
</dbReference>
<dbReference type="Pfam" id="PF00027">
    <property type="entry name" value="cNMP_binding"/>
    <property type="match status" value="1"/>
</dbReference>
<dbReference type="CDD" id="cd00092">
    <property type="entry name" value="HTH_CRP"/>
    <property type="match status" value="1"/>
</dbReference>
<feature type="domain" description="Cyclic nucleotide-binding" evidence="4">
    <location>
        <begin position="42"/>
        <end position="128"/>
    </location>
</feature>
<evidence type="ECO:0000259" key="4">
    <source>
        <dbReference type="PROSITE" id="PS50042"/>
    </source>
</evidence>
<dbReference type="Pfam" id="PF13545">
    <property type="entry name" value="HTH_Crp_2"/>
    <property type="match status" value="1"/>
</dbReference>
<gene>
    <name evidence="6" type="ORF">IO99_06950</name>
</gene>
<reference evidence="6 7" key="1">
    <citation type="submission" date="2014-07" db="EMBL/GenBank/DDBJ databases">
        <title>Draft genome of Clostridium sulfidigenes 113A isolated from sediments associated with methane hydrate from Krishna Godavari basin.</title>
        <authorList>
            <person name="Honkalas V.S."/>
            <person name="Dabir A.P."/>
            <person name="Arora P."/>
            <person name="Dhakephalkar P.K."/>
        </authorList>
    </citation>
    <scope>NUCLEOTIDE SEQUENCE [LARGE SCALE GENOMIC DNA]</scope>
    <source>
        <strain evidence="6 7">113A</strain>
    </source>
</reference>